<evidence type="ECO:0008006" key="4">
    <source>
        <dbReference type="Google" id="ProtNLM"/>
    </source>
</evidence>
<keyword evidence="1" id="KW-1133">Transmembrane helix</keyword>
<dbReference type="PANTHER" id="PTHR36369:SF1">
    <property type="entry name" value="TRANSMEMBRANE PROTEIN"/>
    <property type="match status" value="1"/>
</dbReference>
<evidence type="ECO:0000313" key="2">
    <source>
        <dbReference type="EMBL" id="CAL0327865.1"/>
    </source>
</evidence>
<feature type="transmembrane region" description="Helical" evidence="1">
    <location>
        <begin position="22"/>
        <end position="40"/>
    </location>
</feature>
<dbReference type="Proteomes" id="UP001497480">
    <property type="component" value="Unassembled WGS sequence"/>
</dbReference>
<accession>A0AAV1Y495</accession>
<proteinExistence type="predicted"/>
<sequence>MNVLDSLLQPLPFNYLTFTSNHLLWTWLALITTAITFWKIRPSSPHPKSQPDYNSVPTQTEPVITNPPLLKPLVLTEDIDGVRKVKFRVYYEEDEVQCKCSENDEKEELLTETATEDWNEEEEELEWWERVLRLRNGENENGWYTFQDLTELNGNVVRLWDGGLRVQSG</sequence>
<organism evidence="2 3">
    <name type="scientific">Lupinus luteus</name>
    <name type="common">European yellow lupine</name>
    <dbReference type="NCBI Taxonomy" id="3873"/>
    <lineage>
        <taxon>Eukaryota</taxon>
        <taxon>Viridiplantae</taxon>
        <taxon>Streptophyta</taxon>
        <taxon>Embryophyta</taxon>
        <taxon>Tracheophyta</taxon>
        <taxon>Spermatophyta</taxon>
        <taxon>Magnoliopsida</taxon>
        <taxon>eudicotyledons</taxon>
        <taxon>Gunneridae</taxon>
        <taxon>Pentapetalae</taxon>
        <taxon>rosids</taxon>
        <taxon>fabids</taxon>
        <taxon>Fabales</taxon>
        <taxon>Fabaceae</taxon>
        <taxon>Papilionoideae</taxon>
        <taxon>50 kb inversion clade</taxon>
        <taxon>genistoids sensu lato</taxon>
        <taxon>core genistoids</taxon>
        <taxon>Genisteae</taxon>
        <taxon>Lupinus</taxon>
    </lineage>
</organism>
<name>A0AAV1Y495_LUPLU</name>
<dbReference type="EMBL" id="CAXHTB010000020">
    <property type="protein sequence ID" value="CAL0327865.1"/>
    <property type="molecule type" value="Genomic_DNA"/>
</dbReference>
<evidence type="ECO:0000313" key="3">
    <source>
        <dbReference type="Proteomes" id="UP001497480"/>
    </source>
</evidence>
<keyword evidence="3" id="KW-1185">Reference proteome</keyword>
<gene>
    <name evidence="2" type="ORF">LLUT_LOCUS28925</name>
</gene>
<comment type="caution">
    <text evidence="2">The sequence shown here is derived from an EMBL/GenBank/DDBJ whole genome shotgun (WGS) entry which is preliminary data.</text>
</comment>
<dbReference type="PANTHER" id="PTHR36369">
    <property type="entry name" value="TRANSMEMBRANE PROTEIN"/>
    <property type="match status" value="1"/>
</dbReference>
<protein>
    <recommendedName>
        <fullName evidence="4">Transmembrane protein</fullName>
    </recommendedName>
</protein>
<reference evidence="2 3" key="1">
    <citation type="submission" date="2024-03" db="EMBL/GenBank/DDBJ databases">
        <authorList>
            <person name="Martinez-Hernandez J."/>
        </authorList>
    </citation>
    <scope>NUCLEOTIDE SEQUENCE [LARGE SCALE GENOMIC DNA]</scope>
</reference>
<keyword evidence="1" id="KW-0812">Transmembrane</keyword>
<keyword evidence="1" id="KW-0472">Membrane</keyword>
<evidence type="ECO:0000256" key="1">
    <source>
        <dbReference type="SAM" id="Phobius"/>
    </source>
</evidence>
<dbReference type="AlphaFoldDB" id="A0AAV1Y495"/>